<reference evidence="1" key="1">
    <citation type="submission" date="2022-04" db="EMBL/GenBank/DDBJ databases">
        <title>Chromosome-scale genome assembly of Holotrichia oblita Faldermann.</title>
        <authorList>
            <person name="Rongchong L."/>
        </authorList>
    </citation>
    <scope>NUCLEOTIDE SEQUENCE</scope>
    <source>
        <strain evidence="1">81SQS9</strain>
    </source>
</reference>
<organism evidence="1 2">
    <name type="scientific">Holotrichia oblita</name>
    <name type="common">Chafer beetle</name>
    <dbReference type="NCBI Taxonomy" id="644536"/>
    <lineage>
        <taxon>Eukaryota</taxon>
        <taxon>Metazoa</taxon>
        <taxon>Ecdysozoa</taxon>
        <taxon>Arthropoda</taxon>
        <taxon>Hexapoda</taxon>
        <taxon>Insecta</taxon>
        <taxon>Pterygota</taxon>
        <taxon>Neoptera</taxon>
        <taxon>Endopterygota</taxon>
        <taxon>Coleoptera</taxon>
        <taxon>Polyphaga</taxon>
        <taxon>Scarabaeiformia</taxon>
        <taxon>Scarabaeidae</taxon>
        <taxon>Melolonthinae</taxon>
        <taxon>Holotrichia</taxon>
    </lineage>
</organism>
<comment type="caution">
    <text evidence="1">The sequence shown here is derived from an EMBL/GenBank/DDBJ whole genome shotgun (WGS) entry which is preliminary data.</text>
</comment>
<dbReference type="Proteomes" id="UP001056778">
    <property type="component" value="Chromosome 6"/>
</dbReference>
<dbReference type="EMBL" id="CM043020">
    <property type="protein sequence ID" value="KAI4460373.1"/>
    <property type="molecule type" value="Genomic_DNA"/>
</dbReference>
<protein>
    <submittedName>
        <fullName evidence="1">Lipocalin-1 interacting membrane receptor limr</fullName>
    </submittedName>
</protein>
<evidence type="ECO:0000313" key="2">
    <source>
        <dbReference type="Proteomes" id="UP001056778"/>
    </source>
</evidence>
<keyword evidence="2" id="KW-1185">Reference proteome</keyword>
<accession>A0ACB9T0S8</accession>
<name>A0ACB9T0S8_HOLOL</name>
<proteinExistence type="predicted"/>
<sequence>MYAVCTPLGFVRLFDVVGKYLIKPQFLRDINEEYFACALEEESLRRRLKHAQATGNSYVSPIPMSLDYYGPAAAVRRADEYILPNSLLRLRNGELQSGLSVRLTEMETKRKLLDKQRKTSSLRRNLVYPVAMILLIGLTGITVLIVVHNTIELLIGIRALPLSSRVSSIHVGYKLVIDAGSARSCSRDNPDPIFNRHVFYWIIFVAAYVQDKTEGALHPLQLDNRQLYSGVDSEFRATFASEDFRHYEFRFARRFRQYRMAGQFQNCSPVQFGVRRRGHPMFSQQVHGESQAGTVRPVSRELLVSK</sequence>
<keyword evidence="1" id="KW-0675">Receptor</keyword>
<gene>
    <name evidence="1" type="ORF">MML48_6g00005187</name>
</gene>
<evidence type="ECO:0000313" key="1">
    <source>
        <dbReference type="EMBL" id="KAI4460373.1"/>
    </source>
</evidence>